<feature type="region of interest" description="Disordered" evidence="1">
    <location>
        <begin position="279"/>
        <end position="302"/>
    </location>
</feature>
<evidence type="ECO:0000259" key="3">
    <source>
        <dbReference type="Pfam" id="PF03372"/>
    </source>
</evidence>
<evidence type="ECO:0000313" key="4">
    <source>
        <dbReference type="EMBL" id="ODS02673.1"/>
    </source>
</evidence>
<dbReference type="EMBL" id="LPWD01000254">
    <property type="protein sequence ID" value="ODS02673.1"/>
    <property type="molecule type" value="Genomic_DNA"/>
</dbReference>
<dbReference type="InterPro" id="IPR036691">
    <property type="entry name" value="Endo/exonu/phosph_ase_sf"/>
</dbReference>
<comment type="caution">
    <text evidence="4">The sequence shown here is derived from an EMBL/GenBank/DDBJ whole genome shotgun (WGS) entry which is preliminary data.</text>
</comment>
<dbReference type="SUPFAM" id="SSF56219">
    <property type="entry name" value="DNase I-like"/>
    <property type="match status" value="1"/>
</dbReference>
<feature type="transmembrane region" description="Helical" evidence="2">
    <location>
        <begin position="36"/>
        <end position="54"/>
    </location>
</feature>
<dbReference type="Pfam" id="PF03372">
    <property type="entry name" value="Exo_endo_phos"/>
    <property type="match status" value="1"/>
</dbReference>
<keyword evidence="2" id="KW-0812">Transmembrane</keyword>
<evidence type="ECO:0000256" key="1">
    <source>
        <dbReference type="SAM" id="MobiDB-lite"/>
    </source>
</evidence>
<dbReference type="RefSeq" id="WP_069624125.1">
    <property type="nucleotide sequence ID" value="NZ_LPWD01000254.1"/>
</dbReference>
<keyword evidence="2" id="KW-0472">Membrane</keyword>
<feature type="domain" description="Endonuclease/exonuclease/phosphatase" evidence="3">
    <location>
        <begin position="98"/>
        <end position="261"/>
    </location>
</feature>
<dbReference type="GO" id="GO:0003824">
    <property type="term" value="F:catalytic activity"/>
    <property type="evidence" value="ECO:0007669"/>
    <property type="project" value="InterPro"/>
</dbReference>
<feature type="compositionally biased region" description="Polar residues" evidence="1">
    <location>
        <begin position="279"/>
        <end position="291"/>
    </location>
</feature>
<feature type="transmembrane region" description="Helical" evidence="2">
    <location>
        <begin position="61"/>
        <end position="80"/>
    </location>
</feature>
<accession>A0A1E3WA37</accession>
<proteinExistence type="predicted"/>
<protein>
    <recommendedName>
        <fullName evidence="3">Endonuclease/exonuclease/phosphatase domain-containing protein</fullName>
    </recommendedName>
</protein>
<sequence length="302" mass="32277">MLKILKAAVIAGLVLGAALLALGVLARWYPALDIINNGLPVLAVGGTALLALAFAVRNRTLITATAAFMAVTFALLLSGLSGAAPQAPDGAARFLRVATFNLWGRNDHHLNQVAAFLAKTKADAVVLEEVRGHHKDFLESLAGQYPYRVGDNGLAILSKHPIVADGLVDRGGQPFWMSRIIRWVRLDVNGTSVELAGVHLARPFYADLQQADIVALTTFAQERTGPLIVAGDFNMAPWTVKLKTFTKATGLGRSTRSTRPGRCAGKACPFCRWCRSTMSSPRNISPRSTPASARGSIRITGL</sequence>
<evidence type="ECO:0000256" key="2">
    <source>
        <dbReference type="SAM" id="Phobius"/>
    </source>
</evidence>
<reference evidence="4 5" key="1">
    <citation type="journal article" date="2016" name="Environ. Microbiol.">
        <title>New Methyloceanibacter diversity from North Sea sediments includes methanotroph containing solely the soluble methane monooxygenase.</title>
        <authorList>
            <person name="Vekeman B."/>
            <person name="Kerckhof F.M."/>
            <person name="Cremers G."/>
            <person name="de Vos P."/>
            <person name="Vandamme P."/>
            <person name="Boon N."/>
            <person name="Op den Camp H.J."/>
            <person name="Heylen K."/>
        </authorList>
    </citation>
    <scope>NUCLEOTIDE SEQUENCE [LARGE SCALE GENOMIC DNA]</scope>
    <source>
        <strain evidence="4 5">R-67177</strain>
    </source>
</reference>
<organism evidence="4 5">
    <name type="scientific">Methyloceanibacter marginalis</name>
    <dbReference type="NCBI Taxonomy" id="1774971"/>
    <lineage>
        <taxon>Bacteria</taxon>
        <taxon>Pseudomonadati</taxon>
        <taxon>Pseudomonadota</taxon>
        <taxon>Alphaproteobacteria</taxon>
        <taxon>Hyphomicrobiales</taxon>
        <taxon>Hyphomicrobiaceae</taxon>
        <taxon>Methyloceanibacter</taxon>
    </lineage>
</organism>
<dbReference type="InterPro" id="IPR005135">
    <property type="entry name" value="Endo/exonuclease/phosphatase"/>
</dbReference>
<dbReference type="Proteomes" id="UP000095042">
    <property type="component" value="Unassembled WGS sequence"/>
</dbReference>
<dbReference type="Gene3D" id="3.60.10.10">
    <property type="entry name" value="Endonuclease/exonuclease/phosphatase"/>
    <property type="match status" value="1"/>
</dbReference>
<dbReference type="OrthoDB" id="3808618at2"/>
<gene>
    <name evidence="4" type="ORF">AUC71_14060</name>
</gene>
<evidence type="ECO:0000313" key="5">
    <source>
        <dbReference type="Proteomes" id="UP000095042"/>
    </source>
</evidence>
<keyword evidence="2" id="KW-1133">Transmembrane helix</keyword>
<dbReference type="AlphaFoldDB" id="A0A1E3WA37"/>
<name>A0A1E3WA37_9HYPH</name>
<keyword evidence="5" id="KW-1185">Reference proteome</keyword>